<comment type="subunit">
    <text evidence="12">Homotetramer; dimer of dimers.</text>
</comment>
<feature type="active site" description="Proton donor/acceptor" evidence="12 14">
    <location>
        <position position="134"/>
    </location>
</feature>
<dbReference type="AlphaFoldDB" id="A0A1G9LL30"/>
<evidence type="ECO:0000256" key="5">
    <source>
        <dbReference type="ARBA" id="ARBA00022490"/>
    </source>
</evidence>
<evidence type="ECO:0000313" key="16">
    <source>
        <dbReference type="EMBL" id="SDL62719.1"/>
    </source>
</evidence>
<dbReference type="InterPro" id="IPR020625">
    <property type="entry name" value="Schiff_base-form_aldolases_AS"/>
</dbReference>
<keyword evidence="5 12" id="KW-0963">Cytoplasm</keyword>
<dbReference type="GO" id="GO:0019877">
    <property type="term" value="P:diaminopimelate biosynthetic process"/>
    <property type="evidence" value="ECO:0007669"/>
    <property type="project" value="UniProtKB-UniRule"/>
</dbReference>
<dbReference type="CDD" id="cd00950">
    <property type="entry name" value="DHDPS"/>
    <property type="match status" value="1"/>
</dbReference>
<keyword evidence="17" id="KW-1185">Reference proteome</keyword>
<evidence type="ECO:0000313" key="17">
    <source>
        <dbReference type="Proteomes" id="UP000199476"/>
    </source>
</evidence>
<feature type="site" description="Part of a proton relay during catalysis" evidence="12">
    <location>
        <position position="45"/>
    </location>
</feature>
<dbReference type="OrthoDB" id="9782828at2"/>
<dbReference type="Proteomes" id="UP000199476">
    <property type="component" value="Unassembled WGS sequence"/>
</dbReference>
<evidence type="ECO:0000256" key="15">
    <source>
        <dbReference type="PIRSR" id="PIRSR001365-2"/>
    </source>
</evidence>
<sequence>MKFGPLVTAMITPFTEENQVNYDEAARIAVDLAENGCDDILVSGTTGESPALSEEEKIKLIETVAGAVEDKAGVIAGTGSYNTKKSIELSHEAKMAGADKIMLVVPYYNKPPQASLYEHFKTAAESIKLPIMLYNVPSRTSRNLEADTTVKLSEIDNITAIKEASGDVEQGAEIVARTGPDFQVLSGDDGLTLPLMAVGGEGIVSVAANLISGRIKKMINNCFSNDFHEARKIQKDLLPVFQAMFITTNPIPVKTAMSMKGWNTGDLRLPLTAMNEEDKNELERVLTDKEII</sequence>
<evidence type="ECO:0000256" key="9">
    <source>
        <dbReference type="ARBA" id="ARBA00023239"/>
    </source>
</evidence>
<dbReference type="SUPFAM" id="SSF51569">
    <property type="entry name" value="Aldolase"/>
    <property type="match status" value="1"/>
</dbReference>
<dbReference type="NCBIfam" id="TIGR00674">
    <property type="entry name" value="dapA"/>
    <property type="match status" value="1"/>
</dbReference>
<evidence type="ECO:0000256" key="2">
    <source>
        <dbReference type="ARBA" id="ARBA00005120"/>
    </source>
</evidence>
<dbReference type="EMBL" id="FNGO01000006">
    <property type="protein sequence ID" value="SDL62719.1"/>
    <property type="molecule type" value="Genomic_DNA"/>
</dbReference>
<keyword evidence="8 12" id="KW-0457">Lysine biosynthesis</keyword>
<dbReference type="GO" id="GO:0008840">
    <property type="term" value="F:4-hydroxy-tetrahydrodipicolinate synthase activity"/>
    <property type="evidence" value="ECO:0007669"/>
    <property type="project" value="UniProtKB-UniRule"/>
</dbReference>
<gene>
    <name evidence="12" type="primary">dapA</name>
    <name evidence="16" type="ORF">SAMN04488692_10699</name>
</gene>
<protein>
    <recommendedName>
        <fullName evidence="4 12">4-hydroxy-tetrahydrodipicolinate synthase</fullName>
        <shortName evidence="12">HTPA synthase</shortName>
        <ecNumber evidence="4 12">4.3.3.7</ecNumber>
    </recommendedName>
</protein>
<dbReference type="HAMAP" id="MF_00418">
    <property type="entry name" value="DapA"/>
    <property type="match status" value="1"/>
</dbReference>
<evidence type="ECO:0000256" key="13">
    <source>
        <dbReference type="PIRNR" id="PIRNR001365"/>
    </source>
</evidence>
<evidence type="ECO:0000256" key="11">
    <source>
        <dbReference type="ARBA" id="ARBA00047836"/>
    </source>
</evidence>
<organism evidence="16 17">
    <name type="scientific">Halarsenatibacter silvermanii</name>
    <dbReference type="NCBI Taxonomy" id="321763"/>
    <lineage>
        <taxon>Bacteria</taxon>
        <taxon>Bacillati</taxon>
        <taxon>Bacillota</taxon>
        <taxon>Clostridia</taxon>
        <taxon>Halanaerobiales</taxon>
        <taxon>Halarsenatibacteraceae</taxon>
        <taxon>Halarsenatibacter</taxon>
    </lineage>
</organism>
<comment type="function">
    <text evidence="1 12">Catalyzes the condensation of (S)-aspartate-beta-semialdehyde [(S)-ASA] and pyruvate to 4-hydroxy-tetrahydrodipicolinate (HTPA).</text>
</comment>
<evidence type="ECO:0000256" key="8">
    <source>
        <dbReference type="ARBA" id="ARBA00023154"/>
    </source>
</evidence>
<dbReference type="EC" id="4.3.3.7" evidence="4 12"/>
<dbReference type="Gene3D" id="3.20.20.70">
    <property type="entry name" value="Aldolase class I"/>
    <property type="match status" value="1"/>
</dbReference>
<evidence type="ECO:0000256" key="7">
    <source>
        <dbReference type="ARBA" id="ARBA00022915"/>
    </source>
</evidence>
<dbReference type="UniPathway" id="UPA00034">
    <property type="reaction ID" value="UER00017"/>
</dbReference>
<comment type="pathway">
    <text evidence="2 12">Amino-acid biosynthesis; L-lysine biosynthesis via DAP pathway; (S)-tetrahydrodipicolinate from L-aspartate: step 3/4.</text>
</comment>
<keyword evidence="6 12" id="KW-0028">Amino-acid biosynthesis</keyword>
<feature type="site" description="Part of a proton relay during catalysis" evidence="12">
    <location>
        <position position="108"/>
    </location>
</feature>
<comment type="caution">
    <text evidence="12">Was originally thought to be a dihydrodipicolinate synthase (DHDPS), catalyzing the condensation of (S)-aspartate-beta-semialdehyde [(S)-ASA] and pyruvate to dihydrodipicolinate (DHDP). However, it was shown in E.coli that the product of the enzymatic reaction is not dihydrodipicolinate but in fact (4S)-4-hydroxy-2,3,4,5-tetrahydro-(2S)-dipicolinic acid (HTPA), and that the consecutive dehydration reaction leading to DHDP is not spontaneous but catalyzed by DapB.</text>
</comment>
<dbReference type="InterPro" id="IPR013785">
    <property type="entry name" value="Aldolase_TIM"/>
</dbReference>
<keyword evidence="10 12" id="KW-0704">Schiff base</keyword>
<dbReference type="STRING" id="321763.SAMN04488692_10699"/>
<dbReference type="PROSITE" id="PS00666">
    <property type="entry name" value="DHDPS_2"/>
    <property type="match status" value="1"/>
</dbReference>
<dbReference type="GO" id="GO:0009089">
    <property type="term" value="P:lysine biosynthetic process via diaminopimelate"/>
    <property type="evidence" value="ECO:0007669"/>
    <property type="project" value="UniProtKB-UniRule"/>
</dbReference>
<dbReference type="RefSeq" id="WP_089759201.1">
    <property type="nucleotide sequence ID" value="NZ_FNGO01000006.1"/>
</dbReference>
<comment type="subcellular location">
    <subcellularLocation>
        <location evidence="12">Cytoplasm</location>
    </subcellularLocation>
</comment>
<dbReference type="PANTHER" id="PTHR12128">
    <property type="entry name" value="DIHYDRODIPICOLINATE SYNTHASE"/>
    <property type="match status" value="1"/>
</dbReference>
<feature type="binding site" evidence="12 15">
    <location>
        <position position="46"/>
    </location>
    <ligand>
        <name>pyruvate</name>
        <dbReference type="ChEBI" id="CHEBI:15361"/>
    </ligand>
</feature>
<feature type="active site" description="Schiff-base intermediate with substrate" evidence="12 14">
    <location>
        <position position="162"/>
    </location>
</feature>
<proteinExistence type="inferred from homology"/>
<feature type="binding site" evidence="12 15">
    <location>
        <position position="204"/>
    </location>
    <ligand>
        <name>pyruvate</name>
        <dbReference type="ChEBI" id="CHEBI:15361"/>
    </ligand>
</feature>
<evidence type="ECO:0000256" key="14">
    <source>
        <dbReference type="PIRSR" id="PIRSR001365-1"/>
    </source>
</evidence>
<comment type="catalytic activity">
    <reaction evidence="11 12">
        <text>L-aspartate 4-semialdehyde + pyruvate = (2S,4S)-4-hydroxy-2,3,4,5-tetrahydrodipicolinate + H2O + H(+)</text>
        <dbReference type="Rhea" id="RHEA:34171"/>
        <dbReference type="ChEBI" id="CHEBI:15361"/>
        <dbReference type="ChEBI" id="CHEBI:15377"/>
        <dbReference type="ChEBI" id="CHEBI:15378"/>
        <dbReference type="ChEBI" id="CHEBI:67139"/>
        <dbReference type="ChEBI" id="CHEBI:537519"/>
        <dbReference type="EC" id="4.3.3.7"/>
    </reaction>
</comment>
<evidence type="ECO:0000256" key="4">
    <source>
        <dbReference type="ARBA" id="ARBA00012086"/>
    </source>
</evidence>
<accession>A0A1G9LL30</accession>
<dbReference type="Pfam" id="PF00701">
    <property type="entry name" value="DHDPS"/>
    <property type="match status" value="1"/>
</dbReference>
<reference evidence="16 17" key="1">
    <citation type="submission" date="2016-10" db="EMBL/GenBank/DDBJ databases">
        <authorList>
            <person name="de Groot N.N."/>
        </authorList>
    </citation>
    <scope>NUCLEOTIDE SEQUENCE [LARGE SCALE GENOMIC DNA]</scope>
    <source>
        <strain evidence="16 17">SLAS-1</strain>
    </source>
</reference>
<dbReference type="PANTHER" id="PTHR12128:SF66">
    <property type="entry name" value="4-HYDROXY-2-OXOGLUTARATE ALDOLASE, MITOCHONDRIAL"/>
    <property type="match status" value="1"/>
</dbReference>
<comment type="similarity">
    <text evidence="3 12 13">Belongs to the DapA family.</text>
</comment>
<dbReference type="PIRSF" id="PIRSF001365">
    <property type="entry name" value="DHDPS"/>
    <property type="match status" value="1"/>
</dbReference>
<evidence type="ECO:0000256" key="6">
    <source>
        <dbReference type="ARBA" id="ARBA00022605"/>
    </source>
</evidence>
<dbReference type="InterPro" id="IPR002220">
    <property type="entry name" value="DapA-like"/>
</dbReference>
<name>A0A1G9LL30_9FIRM</name>
<keyword evidence="9 12" id="KW-0456">Lyase</keyword>
<dbReference type="InterPro" id="IPR005263">
    <property type="entry name" value="DapA"/>
</dbReference>
<dbReference type="PRINTS" id="PR00146">
    <property type="entry name" value="DHPICSNTHASE"/>
</dbReference>
<dbReference type="GO" id="GO:0005829">
    <property type="term" value="C:cytosol"/>
    <property type="evidence" value="ECO:0007669"/>
    <property type="project" value="TreeGrafter"/>
</dbReference>
<keyword evidence="7 12" id="KW-0220">Diaminopimelate biosynthesis</keyword>
<evidence type="ECO:0000256" key="1">
    <source>
        <dbReference type="ARBA" id="ARBA00003294"/>
    </source>
</evidence>
<dbReference type="SMART" id="SM01130">
    <property type="entry name" value="DHDPS"/>
    <property type="match status" value="1"/>
</dbReference>
<evidence type="ECO:0000256" key="12">
    <source>
        <dbReference type="HAMAP-Rule" id="MF_00418"/>
    </source>
</evidence>
<evidence type="ECO:0000256" key="10">
    <source>
        <dbReference type="ARBA" id="ARBA00023270"/>
    </source>
</evidence>
<evidence type="ECO:0000256" key="3">
    <source>
        <dbReference type="ARBA" id="ARBA00007592"/>
    </source>
</evidence>